<keyword evidence="3" id="KW-0677">Repeat</keyword>
<feature type="domain" description="C2H2-type" evidence="9">
    <location>
        <begin position="696"/>
        <end position="725"/>
    </location>
</feature>
<feature type="domain" description="C2H2-type" evidence="9">
    <location>
        <begin position="1091"/>
        <end position="1119"/>
    </location>
</feature>
<proteinExistence type="predicted"/>
<evidence type="ECO:0000313" key="10">
    <source>
        <dbReference type="Ensembl" id="ENSLBEP00000001081.1"/>
    </source>
</evidence>
<evidence type="ECO:0000256" key="7">
    <source>
        <dbReference type="PROSITE-ProRule" id="PRU00042"/>
    </source>
</evidence>
<feature type="domain" description="C2H2-type" evidence="9">
    <location>
        <begin position="131"/>
        <end position="153"/>
    </location>
</feature>
<feature type="domain" description="C2H2-type" evidence="9">
    <location>
        <begin position="277"/>
        <end position="304"/>
    </location>
</feature>
<sequence>MISNSTPSSPEEGNDERHERQSNPSLLKSLSCSKCIYLLRSVPSEYLAEGSERVYRTHTCPKCRRCFKILQCPTCQRYFTSKSKLRVHRLREAGEKLHRCHLCEYSAVEKNAIRRHLSSVHAAESQDGQSYPCPTCGQSFLQSRSLKAHMKTHNILSDSKLTNCFREGCSFQSSSHKELLKHSVDVHGVRAVECRHHACAAVFESETDMQAHYRTHLAYHCSHCDFSCSNKALFLQHRRQGHPGSDKLCCDFCSFATFNPVEFERHVGHLHANEKIHRCSQCSFVTSHKRGLKRHMLMHSGEKPHKCSLCDFRCRDESYLSKHMLTHSDSKNFMCADCGYVTKWKHYLTVHMRKHAGDLRYQCDQCSYRCHRMDQLNSHKLRHQAKSLMCEICAYACKRKYELRNHMLVKHSGEEKQPSVYKCKYCAYTTCYRQALQNHENCKHTKLKEFRCALCFYSSFSSISLFLHKRKTHGYVPGDKAWLENYAAKEKERNSAEFLQDFYKKPSASAKKDTADGSNTGDVFDVGSQEVANEGISDVPTSVNSSEEYCTLVLTTLSTTDYQHEEENCAKQTLNSNNLNPTRADQSQERAELSASSSEADDVDMADAECEQSDTDNHEPLDGAHQLFEPGEHVTQIHELENDDKTTSSSLPTEKSQPLESEVRLKEMKKHDQDQAEAMLLEGRVQMVVVPAKDIYHCDKCSYVTSKESTLKNHRQAMCHGRTKGHKCQSCGAQFKQRRGLDSHLAKKCPAVQRKTRTFVGVLNTCLTTDNDSSVGQGGSKVDQGTIHHSSSESGLQKSKIQRKKVSELAQKKVKTKCSRESSEKTAPLHPLHSKKDGKFKCQLCSFSSVKLATLERHISTCRKSLRKTENQESSALDDDEEGNKSVRGKEDVVRKNSEGDGTVSEKHRTFSCPSCDFKCRQKRGLESHKKRGCLKLDEVKCTSCSINAKSKHSLSCQILSVHNKKKSAVAASERLQCQQCAFTCKQERCMAQHVALKHKGARPHLCRYCPFSTTRRYRLEEHESLHTGLGRHSCGVCDKTFGTVTKLRQHKTRIHDKEPTHFCSLCDFSGYTLDDVRRHKLRCHTGELHHSCGHCDAQFSSEVALRKHCKRVHKLQVSFSCKQCDFTCSSQTLLKGHQENKHPQVKCSTCQEAFETKESLEIHQRIHLAHHCQLCPFAAKTKQLLARHLLNKHEEGSPEDKPLRCSACQFACRHQLVLEQHLRSHGGKRLYKCTDCKYSTRNKQKITWHIRIHTGEKPYSCEQCSYTCTDPSRLKLHMRVHQEEKKYLCPECGYKCKWATQLKYHMAKHTGDKPYACDECEYRTNRADALRAHRDTQHCSLRPFVCEKCGKAFKTSFVLKTHQRQHSDDRPYTCGLCSKAFRWPAGLRHHFLSHTKQQPFCCRHCSYRAKQKFQVVKHLKRHHPEVSAEQGVVRDSEAGSLTLKEAMQERLEEREAEEVEEEEGTAEEGQDEEHGVVEEHVQREEDFKK</sequence>
<feature type="domain" description="C2H2-type" evidence="9">
    <location>
        <begin position="1033"/>
        <end position="1061"/>
    </location>
</feature>
<feature type="compositionally biased region" description="Polar residues" evidence="8">
    <location>
        <begin position="787"/>
        <end position="799"/>
    </location>
</feature>
<keyword evidence="11" id="KW-1185">Reference proteome</keyword>
<dbReference type="GO" id="GO:0005634">
    <property type="term" value="C:nucleus"/>
    <property type="evidence" value="ECO:0007669"/>
    <property type="project" value="UniProtKB-SubCell"/>
</dbReference>
<feature type="domain" description="C2H2-type" evidence="9">
    <location>
        <begin position="70"/>
        <end position="97"/>
    </location>
</feature>
<feature type="region of interest" description="Disordered" evidence="8">
    <location>
        <begin position="1"/>
        <end position="24"/>
    </location>
</feature>
<reference evidence="10" key="2">
    <citation type="submission" date="2025-09" db="UniProtKB">
        <authorList>
            <consortium name="Ensembl"/>
        </authorList>
    </citation>
    <scope>IDENTIFICATION</scope>
</reference>
<dbReference type="SUPFAM" id="SSF57667">
    <property type="entry name" value="beta-beta-alpha zinc fingers"/>
    <property type="match status" value="13"/>
</dbReference>
<dbReference type="InterPro" id="IPR036236">
    <property type="entry name" value="Znf_C2H2_sf"/>
</dbReference>
<dbReference type="InterPro" id="IPR057828">
    <property type="entry name" value="Znf_C2H2_ZNF142_13th"/>
</dbReference>
<dbReference type="GeneTree" id="ENSGT00940000163074"/>
<organism evidence="10 11">
    <name type="scientific">Labrus bergylta</name>
    <name type="common">ballan wrasse</name>
    <dbReference type="NCBI Taxonomy" id="56723"/>
    <lineage>
        <taxon>Eukaryota</taxon>
        <taxon>Metazoa</taxon>
        <taxon>Chordata</taxon>
        <taxon>Craniata</taxon>
        <taxon>Vertebrata</taxon>
        <taxon>Euteleostomi</taxon>
        <taxon>Actinopterygii</taxon>
        <taxon>Neopterygii</taxon>
        <taxon>Teleostei</taxon>
        <taxon>Neoteleostei</taxon>
        <taxon>Acanthomorphata</taxon>
        <taxon>Eupercaria</taxon>
        <taxon>Labriformes</taxon>
        <taxon>Labridae</taxon>
        <taxon>Labrus</taxon>
    </lineage>
</organism>
<feature type="compositionally biased region" description="Acidic residues" evidence="8">
    <location>
        <begin position="599"/>
        <end position="614"/>
    </location>
</feature>
<feature type="region of interest" description="Disordered" evidence="8">
    <location>
        <begin position="1449"/>
        <end position="1490"/>
    </location>
</feature>
<feature type="domain" description="C2H2-type" evidence="9">
    <location>
        <begin position="1345"/>
        <end position="1372"/>
    </location>
</feature>
<feature type="domain" description="C2H2-type" evidence="9">
    <location>
        <begin position="305"/>
        <end position="332"/>
    </location>
</feature>
<feature type="domain" description="C2H2-type" evidence="9">
    <location>
        <begin position="1316"/>
        <end position="1344"/>
    </location>
</feature>
<dbReference type="Gene3D" id="3.30.160.60">
    <property type="entry name" value="Classic Zinc Finger"/>
    <property type="match status" value="18"/>
</dbReference>
<dbReference type="Pfam" id="PF00096">
    <property type="entry name" value="zf-C2H2"/>
    <property type="match status" value="3"/>
</dbReference>
<name>A0A3Q3E555_9LABR</name>
<evidence type="ECO:0000256" key="6">
    <source>
        <dbReference type="ARBA" id="ARBA00023242"/>
    </source>
</evidence>
<evidence type="ECO:0000256" key="4">
    <source>
        <dbReference type="ARBA" id="ARBA00022771"/>
    </source>
</evidence>
<keyword evidence="5" id="KW-0862">Zinc</keyword>
<feature type="domain" description="C2H2-type" evidence="9">
    <location>
        <begin position="1204"/>
        <end position="1231"/>
    </location>
</feature>
<dbReference type="PANTHER" id="PTHR24403:SF109">
    <property type="entry name" value="ZINC FINGER PROTEIN 845-LIKE"/>
    <property type="match status" value="1"/>
</dbReference>
<dbReference type="Pfam" id="PF23611">
    <property type="entry name" value="zf-C2H2_16"/>
    <property type="match status" value="2"/>
</dbReference>
<dbReference type="GO" id="GO:0003677">
    <property type="term" value="F:DNA binding"/>
    <property type="evidence" value="ECO:0007669"/>
    <property type="project" value="UniProtKB-KW"/>
</dbReference>
<feature type="domain" description="C2H2-type" evidence="9">
    <location>
        <begin position="1146"/>
        <end position="1168"/>
    </location>
</feature>
<dbReference type="InterPro" id="IPR013087">
    <property type="entry name" value="Znf_C2H2_type"/>
</dbReference>
<dbReference type="PROSITE" id="PS00028">
    <property type="entry name" value="ZINC_FINGER_C2H2_1"/>
    <property type="match status" value="15"/>
</dbReference>
<feature type="domain" description="C2H2-type" evidence="9">
    <location>
        <begin position="1373"/>
        <end position="1400"/>
    </location>
</feature>
<reference evidence="10" key="1">
    <citation type="submission" date="2025-08" db="UniProtKB">
        <authorList>
            <consortium name="Ensembl"/>
        </authorList>
    </citation>
    <scope>IDENTIFICATION</scope>
</reference>
<feature type="compositionally biased region" description="Basic and acidic residues" evidence="8">
    <location>
        <begin position="883"/>
        <end position="909"/>
    </location>
</feature>
<keyword evidence="6" id="KW-0539">Nucleus</keyword>
<dbReference type="SMART" id="SM00355">
    <property type="entry name" value="ZnF_C2H2"/>
    <property type="match status" value="34"/>
</dbReference>
<keyword evidence="4 7" id="KW-0863">Zinc-finger</keyword>
<feature type="region of interest" description="Disordered" evidence="8">
    <location>
        <begin position="641"/>
        <end position="661"/>
    </location>
</feature>
<evidence type="ECO:0000256" key="3">
    <source>
        <dbReference type="ARBA" id="ARBA00022737"/>
    </source>
</evidence>
<protein>
    <submittedName>
        <fullName evidence="10">Zinc finger protein 142</fullName>
    </submittedName>
</protein>
<feature type="region of interest" description="Disordered" evidence="8">
    <location>
        <begin position="870"/>
        <end position="910"/>
    </location>
</feature>
<dbReference type="InterPro" id="IPR056438">
    <property type="entry name" value="Znf-C2H2_CTCF"/>
</dbReference>
<feature type="domain" description="C2H2-type" evidence="9">
    <location>
        <begin position="1260"/>
        <end position="1287"/>
    </location>
</feature>
<dbReference type="PANTHER" id="PTHR24403">
    <property type="entry name" value="ZINC FINGER PROTEIN"/>
    <property type="match status" value="1"/>
</dbReference>
<feature type="domain" description="C2H2-type" evidence="9">
    <location>
        <begin position="1232"/>
        <end position="1259"/>
    </location>
</feature>
<dbReference type="PROSITE" id="PS50157">
    <property type="entry name" value="ZINC_FINGER_C2H2_2"/>
    <property type="match status" value="21"/>
</dbReference>
<feature type="domain" description="C2H2-type" evidence="9">
    <location>
        <begin position="388"/>
        <end position="416"/>
    </location>
</feature>
<dbReference type="STRING" id="56723.ENSLBEP00000001081"/>
<dbReference type="Proteomes" id="UP000261660">
    <property type="component" value="Unplaced"/>
</dbReference>
<feature type="region of interest" description="Disordered" evidence="8">
    <location>
        <begin position="772"/>
        <end position="832"/>
    </location>
</feature>
<evidence type="ECO:0000256" key="8">
    <source>
        <dbReference type="SAM" id="MobiDB-lite"/>
    </source>
</evidence>
<evidence type="ECO:0000256" key="2">
    <source>
        <dbReference type="ARBA" id="ARBA00022723"/>
    </source>
</evidence>
<dbReference type="InterPro" id="IPR050688">
    <property type="entry name" value="Zinc_finger/UBP_domain"/>
</dbReference>
<feature type="domain" description="C2H2-type" evidence="9">
    <location>
        <begin position="976"/>
        <end position="1004"/>
    </location>
</feature>
<feature type="domain" description="C2H2-type" evidence="9">
    <location>
        <begin position="192"/>
        <end position="216"/>
    </location>
</feature>
<accession>A0A3Q3E555</accession>
<feature type="domain" description="C2H2-type" evidence="9">
    <location>
        <begin position="219"/>
        <end position="247"/>
    </location>
</feature>
<evidence type="ECO:0000259" key="9">
    <source>
        <dbReference type="PROSITE" id="PS50157"/>
    </source>
</evidence>
<feature type="compositionally biased region" description="Polar residues" evidence="8">
    <location>
        <begin position="1"/>
        <end position="11"/>
    </location>
</feature>
<evidence type="ECO:0000313" key="11">
    <source>
        <dbReference type="Proteomes" id="UP000261660"/>
    </source>
</evidence>
<dbReference type="Ensembl" id="ENSLBET00000001159.1">
    <property type="protein sequence ID" value="ENSLBEP00000001081.1"/>
    <property type="gene ID" value="ENSLBEG00000000807.1"/>
</dbReference>
<dbReference type="Pfam" id="PF23574">
    <property type="entry name" value="zf-C2H2_ZNF142_18"/>
    <property type="match status" value="1"/>
</dbReference>
<feature type="compositionally biased region" description="Polar residues" evidence="8">
    <location>
        <begin position="570"/>
        <end position="585"/>
    </location>
</feature>
<dbReference type="GO" id="GO:0010468">
    <property type="term" value="P:regulation of gene expression"/>
    <property type="evidence" value="ECO:0007669"/>
    <property type="project" value="UniProtKB-ARBA"/>
</dbReference>
<feature type="compositionally biased region" description="Polar residues" evidence="8">
    <location>
        <begin position="647"/>
        <end position="659"/>
    </location>
</feature>
<dbReference type="GO" id="GO:0008270">
    <property type="term" value="F:zinc ion binding"/>
    <property type="evidence" value="ECO:0007669"/>
    <property type="project" value="UniProtKB-KW"/>
</dbReference>
<feature type="domain" description="C2H2-type" evidence="9">
    <location>
        <begin position="1288"/>
        <end position="1315"/>
    </location>
</feature>
<feature type="domain" description="C2H2-type" evidence="9">
    <location>
        <begin position="333"/>
        <end position="360"/>
    </location>
</feature>
<feature type="region of interest" description="Disordered" evidence="8">
    <location>
        <begin position="569"/>
        <end position="625"/>
    </location>
</feature>
<dbReference type="InParanoid" id="A0A3Q3E555"/>
<dbReference type="Pfam" id="PF13909">
    <property type="entry name" value="zf-H2C2_5"/>
    <property type="match status" value="1"/>
</dbReference>
<evidence type="ECO:0000256" key="5">
    <source>
        <dbReference type="ARBA" id="ARBA00022833"/>
    </source>
</evidence>
<feature type="compositionally biased region" description="Basic and acidic residues" evidence="8">
    <location>
        <begin position="1473"/>
        <end position="1490"/>
    </location>
</feature>
<keyword evidence="2" id="KW-0479">Metal-binding</keyword>
<comment type="subcellular location">
    <subcellularLocation>
        <location evidence="1">Nucleus</location>
    </subcellularLocation>
</comment>
<dbReference type="FunCoup" id="A0A3Q3E555">
    <property type="interactions" value="1733"/>
</dbReference>
<feature type="compositionally biased region" description="Acidic residues" evidence="8">
    <location>
        <begin position="1455"/>
        <end position="1472"/>
    </location>
</feature>
<feature type="domain" description="C2H2-type" evidence="9">
    <location>
        <begin position="421"/>
        <end position="449"/>
    </location>
</feature>
<evidence type="ECO:0000256" key="1">
    <source>
        <dbReference type="ARBA" id="ARBA00004123"/>
    </source>
</evidence>